<dbReference type="KEGG" id="span:AWL63_20815"/>
<dbReference type="SMART" id="SM00641">
    <property type="entry name" value="Glyco_25"/>
    <property type="match status" value="1"/>
</dbReference>
<dbReference type="GO" id="GO:0016052">
    <property type="term" value="P:carbohydrate catabolic process"/>
    <property type="evidence" value="ECO:0007669"/>
    <property type="project" value="TreeGrafter"/>
</dbReference>
<protein>
    <submittedName>
        <fullName evidence="4">Glycosyl hydrolase</fullName>
    </submittedName>
</protein>
<dbReference type="Proteomes" id="UP000094256">
    <property type="component" value="Chromosome"/>
</dbReference>
<proteinExistence type="inferred from homology"/>
<evidence type="ECO:0000256" key="3">
    <source>
        <dbReference type="ARBA" id="ARBA00023295"/>
    </source>
</evidence>
<keyword evidence="5" id="KW-1185">Reference proteome</keyword>
<dbReference type="GO" id="GO:0016998">
    <property type="term" value="P:cell wall macromolecule catabolic process"/>
    <property type="evidence" value="ECO:0007669"/>
    <property type="project" value="InterPro"/>
</dbReference>
<organism evidence="4 5">
    <name type="scientific">Sphingomonas panacis</name>
    <dbReference type="NCBI Taxonomy" id="1560345"/>
    <lineage>
        <taxon>Bacteria</taxon>
        <taxon>Pseudomonadati</taxon>
        <taxon>Pseudomonadota</taxon>
        <taxon>Alphaproteobacteria</taxon>
        <taxon>Sphingomonadales</taxon>
        <taxon>Sphingomonadaceae</taxon>
        <taxon>Sphingomonas</taxon>
    </lineage>
</organism>
<gene>
    <name evidence="4" type="ORF">AWL63_20815</name>
</gene>
<dbReference type="PROSITE" id="PS51257">
    <property type="entry name" value="PROKAR_LIPOPROTEIN"/>
    <property type="match status" value="1"/>
</dbReference>
<dbReference type="Gene3D" id="3.20.20.80">
    <property type="entry name" value="Glycosidases"/>
    <property type="match status" value="1"/>
</dbReference>
<evidence type="ECO:0000256" key="1">
    <source>
        <dbReference type="ARBA" id="ARBA00010646"/>
    </source>
</evidence>
<dbReference type="AlphaFoldDB" id="A0A1B3ZF26"/>
<dbReference type="PANTHER" id="PTHR34135">
    <property type="entry name" value="LYSOZYME"/>
    <property type="match status" value="1"/>
</dbReference>
<reference evidence="4 5" key="1">
    <citation type="submission" date="2016-01" db="EMBL/GenBank/DDBJ databases">
        <title>Complete genome and mega plasmid sequence of Sphingomonas panacis DCY99 elicits systemic resistance in rice to Xanthomonas oryzae.</title>
        <authorList>
            <person name="Kim Y.J."/>
            <person name="Yang D.C."/>
            <person name="Sing P."/>
        </authorList>
    </citation>
    <scope>NUCLEOTIDE SEQUENCE [LARGE SCALE GENOMIC DNA]</scope>
    <source>
        <strain evidence="4 5">DCY99</strain>
    </source>
</reference>
<keyword evidence="3" id="KW-0326">Glycosidase</keyword>
<dbReference type="SUPFAM" id="SSF51445">
    <property type="entry name" value="(Trans)glycosidases"/>
    <property type="match status" value="1"/>
</dbReference>
<name>A0A1B3ZF26_9SPHN</name>
<accession>A0A1B3ZF26</accession>
<sequence length="229" mass="25514">MRLNTWGKRLGAAGVVAMLLAVLACALWALALQWRPTEKYPIQGVDVSDVQGEIEWWSVHAAGADFAYVRATSGAAGRDMRFAANWEAVPKTGMRRGAMHRYSLCHLAVDQANNFNTTVPRTPDALPAAVELDFNDDCTARPDAPAVIAELRRFLTMVEAYTGKPVLLKISRPFDSAYRVTAAFDRPVWATGNFFAPEYAARAWRMWQTNDMRRVDGIEGPVNWDVVRP</sequence>
<evidence type="ECO:0000313" key="4">
    <source>
        <dbReference type="EMBL" id="AOH86038.1"/>
    </source>
</evidence>
<dbReference type="GO" id="GO:0009253">
    <property type="term" value="P:peptidoglycan catabolic process"/>
    <property type="evidence" value="ECO:0007669"/>
    <property type="project" value="InterPro"/>
</dbReference>
<evidence type="ECO:0000313" key="5">
    <source>
        <dbReference type="Proteomes" id="UP000094256"/>
    </source>
</evidence>
<dbReference type="OrthoDB" id="9798192at2"/>
<comment type="similarity">
    <text evidence="1">Belongs to the glycosyl hydrolase 25 family.</text>
</comment>
<dbReference type="InterPro" id="IPR018077">
    <property type="entry name" value="Glyco_hydro_fam25_subgr"/>
</dbReference>
<dbReference type="STRING" id="1560345.AWL63_20815"/>
<dbReference type="RefSeq" id="WP_083224841.1">
    <property type="nucleotide sequence ID" value="NZ_CP014168.1"/>
</dbReference>
<dbReference type="InterPro" id="IPR017853">
    <property type="entry name" value="GH"/>
</dbReference>
<dbReference type="InterPro" id="IPR002053">
    <property type="entry name" value="Glyco_hydro_25"/>
</dbReference>
<dbReference type="Pfam" id="PF01183">
    <property type="entry name" value="Glyco_hydro_25"/>
    <property type="match status" value="1"/>
</dbReference>
<dbReference type="EMBL" id="CP014168">
    <property type="protein sequence ID" value="AOH86038.1"/>
    <property type="molecule type" value="Genomic_DNA"/>
</dbReference>
<keyword evidence="2 4" id="KW-0378">Hydrolase</keyword>
<dbReference type="PANTHER" id="PTHR34135:SF2">
    <property type="entry name" value="LYSOZYME"/>
    <property type="match status" value="1"/>
</dbReference>
<dbReference type="PROSITE" id="PS51904">
    <property type="entry name" value="GLYCOSYL_HYDROL_F25_2"/>
    <property type="match status" value="1"/>
</dbReference>
<evidence type="ECO:0000256" key="2">
    <source>
        <dbReference type="ARBA" id="ARBA00022801"/>
    </source>
</evidence>
<dbReference type="GO" id="GO:0003796">
    <property type="term" value="F:lysozyme activity"/>
    <property type="evidence" value="ECO:0007669"/>
    <property type="project" value="InterPro"/>
</dbReference>